<keyword evidence="3" id="KW-1185">Reference proteome</keyword>
<dbReference type="EMBL" id="JACRSS010000001">
    <property type="protein sequence ID" value="MBC8538301.1"/>
    <property type="molecule type" value="Genomic_DNA"/>
</dbReference>
<accession>A0A926DI59</accession>
<dbReference type="Pfam" id="PF09551">
    <property type="entry name" value="Spore_II_R"/>
    <property type="match status" value="1"/>
</dbReference>
<dbReference type="Proteomes" id="UP000617951">
    <property type="component" value="Unassembled WGS sequence"/>
</dbReference>
<name>A0A926DI59_9FIRM</name>
<reference evidence="2" key="1">
    <citation type="submission" date="2020-08" db="EMBL/GenBank/DDBJ databases">
        <title>Genome public.</title>
        <authorList>
            <person name="Liu C."/>
            <person name="Sun Q."/>
        </authorList>
    </citation>
    <scope>NUCLEOTIDE SEQUENCE</scope>
    <source>
        <strain evidence="2">NSJ-63</strain>
    </source>
</reference>
<keyword evidence="1" id="KW-0732">Signal</keyword>
<gene>
    <name evidence="2" type="primary">spoIIR</name>
    <name evidence="2" type="ORF">H8693_05070</name>
</gene>
<organism evidence="2 3">
    <name type="scientific">Guopingia tenuis</name>
    <dbReference type="NCBI Taxonomy" id="2763656"/>
    <lineage>
        <taxon>Bacteria</taxon>
        <taxon>Bacillati</taxon>
        <taxon>Bacillota</taxon>
        <taxon>Clostridia</taxon>
        <taxon>Christensenellales</taxon>
        <taxon>Christensenellaceae</taxon>
        <taxon>Guopingia</taxon>
    </lineage>
</organism>
<evidence type="ECO:0000313" key="3">
    <source>
        <dbReference type="Proteomes" id="UP000617951"/>
    </source>
</evidence>
<dbReference type="InterPro" id="IPR014202">
    <property type="entry name" value="Spore_II_R"/>
</dbReference>
<comment type="caution">
    <text evidence="2">The sequence shown here is derived from an EMBL/GenBank/DDBJ whole genome shotgun (WGS) entry which is preliminary data.</text>
</comment>
<feature type="signal peptide" evidence="1">
    <location>
        <begin position="1"/>
        <end position="21"/>
    </location>
</feature>
<dbReference type="RefSeq" id="WP_249280057.1">
    <property type="nucleotide sequence ID" value="NZ_JACRSS010000001.1"/>
</dbReference>
<protein>
    <submittedName>
        <fullName evidence="2">Stage II sporulation protein R</fullName>
    </submittedName>
</protein>
<sequence>MKKVALTILIFLLCLGQCGCAPSPFRLHILANSDSAEDQAVKLKVRDAILELTEEGVLQCHNKEDAKDYMQAHLEEIVARADEVLQEENFPYRATAEIGRFDFPDKTYGDVTYPAGEYDALRIKLGAAEGQNWWCVMFPPLCLVNMEDTADSQEVEYDSVILEWLRGLFGGGNQG</sequence>
<evidence type="ECO:0000256" key="1">
    <source>
        <dbReference type="SAM" id="SignalP"/>
    </source>
</evidence>
<dbReference type="AlphaFoldDB" id="A0A926DI59"/>
<proteinExistence type="predicted"/>
<dbReference type="NCBIfam" id="TIGR02837">
    <property type="entry name" value="spore_II_R"/>
    <property type="match status" value="1"/>
</dbReference>
<evidence type="ECO:0000313" key="2">
    <source>
        <dbReference type="EMBL" id="MBC8538301.1"/>
    </source>
</evidence>
<feature type="chain" id="PRO_5038101751" evidence="1">
    <location>
        <begin position="22"/>
        <end position="175"/>
    </location>
</feature>